<evidence type="ECO:0000256" key="1">
    <source>
        <dbReference type="ARBA" id="ARBA00037999"/>
    </source>
</evidence>
<evidence type="ECO:0000313" key="3">
    <source>
        <dbReference type="EMBL" id="MBB4631770.1"/>
    </source>
</evidence>
<dbReference type="PANTHER" id="PTHR30244">
    <property type="entry name" value="TRANSAMINASE"/>
    <property type="match status" value="1"/>
</dbReference>
<dbReference type="RefSeq" id="WP_184067024.1">
    <property type="nucleotide sequence ID" value="NZ_JACHNZ010000012.1"/>
</dbReference>
<dbReference type="InterPro" id="IPR000653">
    <property type="entry name" value="DegT/StrS_aminotransferase"/>
</dbReference>
<dbReference type="Proteomes" id="UP000566324">
    <property type="component" value="Unassembled WGS sequence"/>
</dbReference>
<dbReference type="AlphaFoldDB" id="A0A7W7B2C9"/>
<evidence type="ECO:0000313" key="4">
    <source>
        <dbReference type="Proteomes" id="UP000566324"/>
    </source>
</evidence>
<dbReference type="Gene3D" id="3.40.640.10">
    <property type="entry name" value="Type I PLP-dependent aspartate aminotransferase-like (Major domain)"/>
    <property type="match status" value="1"/>
</dbReference>
<dbReference type="InterPro" id="IPR015422">
    <property type="entry name" value="PyrdxlP-dep_Trfase_small"/>
</dbReference>
<protein>
    <submittedName>
        <fullName evidence="3">CDP-6-deoxy-D-xylo-4-hexulose-3-dehydrase</fullName>
    </submittedName>
</protein>
<dbReference type="SUPFAM" id="SSF53383">
    <property type="entry name" value="PLP-dependent transferases"/>
    <property type="match status" value="1"/>
</dbReference>
<dbReference type="GO" id="GO:0000271">
    <property type="term" value="P:polysaccharide biosynthetic process"/>
    <property type="evidence" value="ECO:0007669"/>
    <property type="project" value="TreeGrafter"/>
</dbReference>
<dbReference type="Pfam" id="PF01041">
    <property type="entry name" value="DegT_DnrJ_EryC1"/>
    <property type="match status" value="1"/>
</dbReference>
<dbReference type="PANTHER" id="PTHR30244:SF34">
    <property type="entry name" value="DTDP-4-AMINO-4,6-DIDEOXYGALACTOSE TRANSAMINASE"/>
    <property type="match status" value="1"/>
</dbReference>
<comment type="similarity">
    <text evidence="1 2">Belongs to the DegT/DnrJ/EryC1 family.</text>
</comment>
<dbReference type="CDD" id="cd00616">
    <property type="entry name" value="AHBA_syn"/>
    <property type="match status" value="1"/>
</dbReference>
<dbReference type="PIRSF" id="PIRSF000390">
    <property type="entry name" value="PLP_StrS"/>
    <property type="match status" value="1"/>
</dbReference>
<dbReference type="InterPro" id="IPR015421">
    <property type="entry name" value="PyrdxlP-dep_Trfase_major"/>
</dbReference>
<reference evidence="3 4" key="1">
    <citation type="submission" date="2020-08" db="EMBL/GenBank/DDBJ databases">
        <title>Genomic Encyclopedia of Type Strains, Phase IV (KMG-IV): sequencing the most valuable type-strain genomes for metagenomic binning, comparative biology and taxonomic classification.</title>
        <authorList>
            <person name="Goeker M."/>
        </authorList>
    </citation>
    <scope>NUCLEOTIDE SEQUENCE [LARGE SCALE GENOMIC DNA]</scope>
    <source>
        <strain evidence="3 4">DSM 17328</strain>
    </source>
</reference>
<evidence type="ECO:0000256" key="2">
    <source>
        <dbReference type="RuleBase" id="RU004508"/>
    </source>
</evidence>
<organism evidence="3 4">
    <name type="scientific">Sphingosinicella soli</name>
    <dbReference type="NCBI Taxonomy" id="333708"/>
    <lineage>
        <taxon>Bacteria</taxon>
        <taxon>Pseudomonadati</taxon>
        <taxon>Pseudomonadota</taxon>
        <taxon>Alphaproteobacteria</taxon>
        <taxon>Sphingomonadales</taxon>
        <taxon>Sphingosinicellaceae</taxon>
        <taxon>Sphingosinicella</taxon>
    </lineage>
</organism>
<comment type="caution">
    <text evidence="3">The sequence shown here is derived from an EMBL/GenBank/DDBJ whole genome shotgun (WGS) entry which is preliminary data.</text>
</comment>
<keyword evidence="2" id="KW-0663">Pyridoxal phosphate</keyword>
<gene>
    <name evidence="3" type="ORF">GGQ98_001384</name>
</gene>
<dbReference type="EMBL" id="JACHNZ010000012">
    <property type="protein sequence ID" value="MBB4631770.1"/>
    <property type="molecule type" value="Genomic_DNA"/>
</dbReference>
<accession>A0A7W7B2C9</accession>
<sequence length="388" mass="43581">MSFRFPLATTSWDKAEYAAIQKVVDSGMFTMGPLVKSFEEQFAAFTGSRHAVMVNSGSSANLLMVAALFYTSNDTLRLQPGDEVIVPAVSWSTTFYPLHQYGLKLKFVDVDLQTLNFDLTQLEAAVSDRTRMIMAVNLLGNSNDFARIRKIIDGRNIVLVEDNCESMGATYQGRQTGTFGVMGSFSAFFSHHISTMEGGIIVTDDEELYHVLLSLRAHGWTRNLPKFNHVTGEKSDDPFEESFRFVLPGYNFRPLEMSGAVGIEQVKKLPHIVAERRRNGGLWQKVMGDHPDLIIQQEIGASSWFGFSIVIHPGSSLTREQLTERLNELGFECRPIVAGNFTKNPVMRYFNAEIFDDLPNADRIDSHGLFIGNHHYPIDEAILLLRDL</sequence>
<dbReference type="GO" id="GO:0030170">
    <property type="term" value="F:pyridoxal phosphate binding"/>
    <property type="evidence" value="ECO:0007669"/>
    <property type="project" value="TreeGrafter"/>
</dbReference>
<dbReference type="InterPro" id="IPR015424">
    <property type="entry name" value="PyrdxlP-dep_Trfase"/>
</dbReference>
<keyword evidence="4" id="KW-1185">Reference proteome</keyword>
<name>A0A7W7B2C9_9SPHN</name>
<dbReference type="GO" id="GO:0008483">
    <property type="term" value="F:transaminase activity"/>
    <property type="evidence" value="ECO:0007669"/>
    <property type="project" value="TreeGrafter"/>
</dbReference>
<proteinExistence type="inferred from homology"/>
<dbReference type="Gene3D" id="3.90.1150.10">
    <property type="entry name" value="Aspartate Aminotransferase, domain 1"/>
    <property type="match status" value="1"/>
</dbReference>